<dbReference type="Pfam" id="PF00629">
    <property type="entry name" value="MAM"/>
    <property type="match status" value="2"/>
</dbReference>
<name>A0A8W8LW13_MAGGI</name>
<comment type="caution">
    <text evidence="6">Lacks conserved residue(s) required for the propagation of feature annotation.</text>
</comment>
<keyword evidence="1 7" id="KW-0645">Protease</keyword>
<protein>
    <recommendedName>
        <fullName evidence="7">Metalloendopeptidase</fullName>
        <ecNumber evidence="7">3.4.24.-</ecNumber>
    </recommendedName>
</protein>
<dbReference type="SUPFAM" id="SSF55486">
    <property type="entry name" value="Metalloproteases ('zincins'), catalytic domain"/>
    <property type="match status" value="2"/>
</dbReference>
<organism evidence="11 12">
    <name type="scientific">Magallana gigas</name>
    <name type="common">Pacific oyster</name>
    <name type="synonym">Crassostrea gigas</name>
    <dbReference type="NCBI Taxonomy" id="29159"/>
    <lineage>
        <taxon>Eukaryota</taxon>
        <taxon>Metazoa</taxon>
        <taxon>Spiralia</taxon>
        <taxon>Lophotrochozoa</taxon>
        <taxon>Mollusca</taxon>
        <taxon>Bivalvia</taxon>
        <taxon>Autobranchia</taxon>
        <taxon>Pteriomorphia</taxon>
        <taxon>Ostreida</taxon>
        <taxon>Ostreoidea</taxon>
        <taxon>Ostreidae</taxon>
        <taxon>Magallana</taxon>
    </lineage>
</organism>
<dbReference type="Proteomes" id="UP000005408">
    <property type="component" value="Unassembled WGS sequence"/>
</dbReference>
<comment type="cofactor">
    <cofactor evidence="7">
        <name>Zn(2+)</name>
        <dbReference type="ChEBI" id="CHEBI:29105"/>
    </cofactor>
    <text evidence="7">Binds 1 zinc ion per subunit.</text>
</comment>
<evidence type="ECO:0000256" key="5">
    <source>
        <dbReference type="ARBA" id="ARBA00023049"/>
    </source>
</evidence>
<dbReference type="PRINTS" id="PR00480">
    <property type="entry name" value="ASTACIN"/>
</dbReference>
<keyword evidence="6" id="KW-1015">Disulfide bond</keyword>
<keyword evidence="4 7" id="KW-0862">Zinc</keyword>
<dbReference type="EnsemblMetazoa" id="G30043.1">
    <property type="protein sequence ID" value="G30043.1:cds"/>
    <property type="gene ID" value="G30043"/>
</dbReference>
<evidence type="ECO:0000256" key="6">
    <source>
        <dbReference type="PROSITE-ProRule" id="PRU01211"/>
    </source>
</evidence>
<dbReference type="InterPro" id="IPR013320">
    <property type="entry name" value="ConA-like_dom_sf"/>
</dbReference>
<dbReference type="CDD" id="cd06263">
    <property type="entry name" value="MAM"/>
    <property type="match status" value="2"/>
</dbReference>
<keyword evidence="2 7" id="KW-0479">Metal-binding</keyword>
<dbReference type="InterPro" id="IPR001506">
    <property type="entry name" value="Peptidase_M12A"/>
</dbReference>
<dbReference type="GO" id="GO:0006508">
    <property type="term" value="P:proteolysis"/>
    <property type="evidence" value="ECO:0007669"/>
    <property type="project" value="UniProtKB-KW"/>
</dbReference>
<dbReference type="SMART" id="SM00235">
    <property type="entry name" value="ZnMc"/>
    <property type="match status" value="2"/>
</dbReference>
<dbReference type="SUPFAM" id="SSF49899">
    <property type="entry name" value="Concanavalin A-like lectins/glucanases"/>
    <property type="match status" value="2"/>
</dbReference>
<feature type="signal peptide" evidence="7">
    <location>
        <begin position="1"/>
        <end position="20"/>
    </location>
</feature>
<dbReference type="Gene3D" id="2.60.120.200">
    <property type="match status" value="2"/>
</dbReference>
<dbReference type="EC" id="3.4.24.-" evidence="7"/>
<dbReference type="SMART" id="SM00137">
    <property type="entry name" value="MAM"/>
    <property type="match status" value="2"/>
</dbReference>
<feature type="chain" id="PRO_5036516374" description="Metalloendopeptidase" evidence="7">
    <location>
        <begin position="21"/>
        <end position="767"/>
    </location>
</feature>
<accession>A0A8W8LW13</accession>
<sequence length="767" mass="86731">MLRCLVNIVLFWGCFNQGATQRWVNIDGNGGGTLYYQVARFRDSCIPETIRQTINDLKHALNSGSPNCIKFEEINGLGDQFHVLFKSSGSCDIPNFETNSFSQRIEVSVNIDCIDKRKLMYSLARILGLPDEHTRPDRDKFLTIHWDNIEQNSHRSRLYNKSNPDVWDTIPPMPYDYTSVTHVGPFEHAINSNKPTVSAKYPGVYFGDHMNLSVIDVQKIRTLYGCQQDDESQDFTEYRPVHCTFDLPLCGLVNDWTSPGSKWTERKGPVSGRGPQTDHSNGAGKYMYLNASDTVRTASLVSVREISPGPVCVSLYYYMEHNTTTLTISQKKPTSGQTTTIKEILGSEEVSSWTEVMFNTTVTTPWRISIEGSTEEGEIAIDDVTVQYGDCPGAIQHWENIDGGGGGTLYYQVGRFPYSCIPETIQQTINDLKRALNSGSPNCIKFEEIKGLEYRPFYVWFKYSGSCDIPNFEKNLLSHRIEVSVNIDCIDKRKLMYSLARILGLPDEHTRPDRDKYLTIHWDNIEQSSHRSKLYNKSTPDVWDTIRRMPYDYTSVTHVGPFEHAINSNKPTVSAKYPGVYFGNHMNLSVIDVLKLRTLYGCQQEYRPVHCTFDLPLCGLVNDWTSSGDKWTERTGPVSERGPQTDHSNGAGKYMYLNASDTLCTASLVSVREISPGPVCVSLYYYMEHNTTTLTISQKESTSGQTTTIKDIVKSKKNSWTEFMFNTTVTTPWRILIEGSTEEGEIAIDDVTVQYGDCPVYNKCGGQ</sequence>
<evidence type="ECO:0000256" key="7">
    <source>
        <dbReference type="RuleBase" id="RU361183"/>
    </source>
</evidence>
<evidence type="ECO:0000256" key="1">
    <source>
        <dbReference type="ARBA" id="ARBA00022670"/>
    </source>
</evidence>
<dbReference type="PANTHER" id="PTHR10127:SF780">
    <property type="entry name" value="METALLOENDOPEPTIDASE"/>
    <property type="match status" value="1"/>
</dbReference>
<feature type="domain" description="Peptidase M12A" evidence="10">
    <location>
        <begin position="386"/>
        <end position="603"/>
    </location>
</feature>
<evidence type="ECO:0000256" key="3">
    <source>
        <dbReference type="ARBA" id="ARBA00022801"/>
    </source>
</evidence>
<keyword evidence="5 7" id="KW-0482">Metalloprotease</keyword>
<feature type="domain" description="Peptidase M12A" evidence="10">
    <location>
        <begin position="17"/>
        <end position="227"/>
    </location>
</feature>
<evidence type="ECO:0000313" key="12">
    <source>
        <dbReference type="Proteomes" id="UP000005408"/>
    </source>
</evidence>
<dbReference type="GO" id="GO:0008270">
    <property type="term" value="F:zinc ion binding"/>
    <property type="evidence" value="ECO:0007669"/>
    <property type="project" value="InterPro"/>
</dbReference>
<feature type="domain" description="MAM" evidence="9">
    <location>
        <begin position="609"/>
        <end position="760"/>
    </location>
</feature>
<dbReference type="InterPro" id="IPR006026">
    <property type="entry name" value="Peptidase_Metallo"/>
</dbReference>
<dbReference type="PROSITE" id="PS51864">
    <property type="entry name" value="ASTACIN"/>
    <property type="match status" value="2"/>
</dbReference>
<dbReference type="PROSITE" id="PS50060">
    <property type="entry name" value="MAM_2"/>
    <property type="match status" value="2"/>
</dbReference>
<keyword evidence="7" id="KW-0732">Signal</keyword>
<reference evidence="11" key="1">
    <citation type="submission" date="2022-08" db="UniProtKB">
        <authorList>
            <consortium name="EnsemblMetazoa"/>
        </authorList>
    </citation>
    <scope>IDENTIFICATION</scope>
    <source>
        <strain evidence="11">05x7-T-G4-1.051#20</strain>
    </source>
</reference>
<evidence type="ECO:0000259" key="9">
    <source>
        <dbReference type="PROSITE" id="PS50060"/>
    </source>
</evidence>
<dbReference type="InterPro" id="IPR024079">
    <property type="entry name" value="MetalloPept_cat_dom_sf"/>
</dbReference>
<dbReference type="AlphaFoldDB" id="A0A8W8LW13"/>
<proteinExistence type="predicted"/>
<feature type="region of interest" description="Disordered" evidence="8">
    <location>
        <begin position="262"/>
        <end position="283"/>
    </location>
</feature>
<dbReference type="GO" id="GO:0004222">
    <property type="term" value="F:metalloendopeptidase activity"/>
    <property type="evidence" value="ECO:0007669"/>
    <property type="project" value="UniProtKB-UniRule"/>
</dbReference>
<evidence type="ECO:0000256" key="4">
    <source>
        <dbReference type="ARBA" id="ARBA00022833"/>
    </source>
</evidence>
<dbReference type="Pfam" id="PF01400">
    <property type="entry name" value="Astacin"/>
    <property type="match status" value="2"/>
</dbReference>
<feature type="domain" description="MAM" evidence="9">
    <location>
        <begin position="241"/>
        <end position="393"/>
    </location>
</feature>
<dbReference type="InterPro" id="IPR000998">
    <property type="entry name" value="MAM_dom"/>
</dbReference>
<evidence type="ECO:0000313" key="11">
    <source>
        <dbReference type="EnsemblMetazoa" id="G30043.1:cds"/>
    </source>
</evidence>
<dbReference type="Gene3D" id="3.40.390.10">
    <property type="entry name" value="Collagenase (Catalytic Domain)"/>
    <property type="match status" value="2"/>
</dbReference>
<evidence type="ECO:0000256" key="2">
    <source>
        <dbReference type="ARBA" id="ARBA00022723"/>
    </source>
</evidence>
<keyword evidence="3 7" id="KW-0378">Hydrolase</keyword>
<keyword evidence="12" id="KW-1185">Reference proteome</keyword>
<dbReference type="PANTHER" id="PTHR10127">
    <property type="entry name" value="DISCOIDIN, CUB, EGF, LAMININ , AND ZINC METALLOPROTEASE DOMAIN CONTAINING"/>
    <property type="match status" value="1"/>
</dbReference>
<dbReference type="GO" id="GO:0016020">
    <property type="term" value="C:membrane"/>
    <property type="evidence" value="ECO:0007669"/>
    <property type="project" value="InterPro"/>
</dbReference>
<feature type="disulfide bond" evidence="6">
    <location>
        <begin position="467"/>
        <end position="489"/>
    </location>
</feature>
<feature type="disulfide bond" evidence="6">
    <location>
        <begin position="91"/>
        <end position="113"/>
    </location>
</feature>
<evidence type="ECO:0000256" key="8">
    <source>
        <dbReference type="SAM" id="MobiDB-lite"/>
    </source>
</evidence>
<evidence type="ECO:0000259" key="10">
    <source>
        <dbReference type="PROSITE" id="PS51864"/>
    </source>
</evidence>